<reference evidence="7 9" key="2">
    <citation type="submission" date="2018-12" db="EMBL/GenBank/DDBJ databases">
        <title>Legionella sp,whole genome shotgun sequence.</title>
        <authorList>
            <person name="Wu H."/>
        </authorList>
    </citation>
    <scope>NUCLEOTIDE SEQUENCE [LARGE SCALE GENOMIC DNA]</scope>
    <source>
        <strain evidence="9">km489</strain>
        <strain evidence="7">Km489</strain>
    </source>
</reference>
<evidence type="ECO:0000256" key="1">
    <source>
        <dbReference type="ARBA" id="ARBA00008361"/>
    </source>
</evidence>
<name>A0A317U268_9GAMM</name>
<evidence type="ECO:0000313" key="5">
    <source>
        <dbReference type="EMBL" id="PWY54582.1"/>
    </source>
</evidence>
<dbReference type="PANTHER" id="PTHR44942:SF4">
    <property type="entry name" value="METHYLTRANSFERASE TYPE 11 DOMAIN-CONTAINING PROTEIN"/>
    <property type="match status" value="1"/>
</dbReference>
<dbReference type="OrthoDB" id="9797252at2"/>
<dbReference type="GO" id="GO:0008757">
    <property type="term" value="F:S-adenosylmethionine-dependent methyltransferase activity"/>
    <property type="evidence" value="ECO:0007669"/>
    <property type="project" value="InterPro"/>
</dbReference>
<dbReference type="SUPFAM" id="SSF53335">
    <property type="entry name" value="S-adenosyl-L-methionine-dependent methyltransferases"/>
    <property type="match status" value="1"/>
</dbReference>
<gene>
    <name evidence="6" type="ORF">DGG96_11345</name>
    <name evidence="5" type="ORF">DGG96_16385</name>
    <name evidence="7" type="ORF">ELY20_12280</name>
</gene>
<dbReference type="CDD" id="cd02440">
    <property type="entry name" value="AdoMet_MTases"/>
    <property type="match status" value="1"/>
</dbReference>
<dbReference type="InterPro" id="IPR013216">
    <property type="entry name" value="Methyltransf_11"/>
</dbReference>
<organism evidence="5 8">
    <name type="scientific">Legionella qingyii</name>
    <dbReference type="NCBI Taxonomy" id="2184757"/>
    <lineage>
        <taxon>Bacteria</taxon>
        <taxon>Pseudomonadati</taxon>
        <taxon>Pseudomonadota</taxon>
        <taxon>Gammaproteobacteria</taxon>
        <taxon>Legionellales</taxon>
        <taxon>Legionellaceae</taxon>
        <taxon>Legionella</taxon>
    </lineage>
</organism>
<evidence type="ECO:0000313" key="9">
    <source>
        <dbReference type="Proteomes" id="UP000287374"/>
    </source>
</evidence>
<evidence type="ECO:0000259" key="4">
    <source>
        <dbReference type="Pfam" id="PF08241"/>
    </source>
</evidence>
<dbReference type="Proteomes" id="UP000287374">
    <property type="component" value="Unassembled WGS sequence"/>
</dbReference>
<comment type="similarity">
    <text evidence="1">Belongs to the methyltransferase superfamily.</text>
</comment>
<protein>
    <submittedName>
        <fullName evidence="7">Class I SAM-dependent methyltransferase</fullName>
    </submittedName>
</protein>
<sequence length="254" mass="29414">MSDDAPVCHKTIFSQKAYFYKHSRPKYPDSVFEYLARLLKSGSKIVEFGCGTGIFTKDLIKYGYEIYAVEPCAEMLAECRAELIDYDKLTFIESSAEEVSLPAASIDAFIFPQSLHWMNIDKLKDIIANAANNHFKIITVWNSRNSCKTDCAKEYNKIINNHKKEHALAIQVQTDSYELLNQLYGKEKYKLFKFHHTHQVTQQGLEYLFLSTSDIDLNLFDLVIKEELSSFFYQYNVNGFVSIEYDCFMAISRN</sequence>
<keyword evidence="3" id="KW-0808">Transferase</keyword>
<feature type="domain" description="Methyltransferase type 11" evidence="4">
    <location>
        <begin position="47"/>
        <end position="129"/>
    </location>
</feature>
<dbReference type="InterPro" id="IPR029063">
    <property type="entry name" value="SAM-dependent_MTases_sf"/>
</dbReference>
<evidence type="ECO:0000256" key="3">
    <source>
        <dbReference type="ARBA" id="ARBA00022679"/>
    </source>
</evidence>
<dbReference type="AlphaFoldDB" id="A0A317U268"/>
<evidence type="ECO:0000313" key="6">
    <source>
        <dbReference type="EMBL" id="PWY55518.1"/>
    </source>
</evidence>
<reference evidence="5 8" key="1">
    <citation type="submission" date="2018-05" db="EMBL/GenBank/DDBJ databases">
        <title>Legionella qingyii sp.nov., whole genome shotgun sequence.</title>
        <authorList>
            <person name="Wu H."/>
            <person name="Zhu Q."/>
            <person name="Hu C."/>
        </authorList>
    </citation>
    <scope>NUCLEOTIDE SEQUENCE [LARGE SCALE GENOMIC DNA]</scope>
    <source>
        <strain evidence="5 8">HEB18</strain>
    </source>
</reference>
<evidence type="ECO:0000256" key="2">
    <source>
        <dbReference type="ARBA" id="ARBA00022603"/>
    </source>
</evidence>
<evidence type="ECO:0000313" key="8">
    <source>
        <dbReference type="Proteomes" id="UP000247152"/>
    </source>
</evidence>
<dbReference type="Pfam" id="PF08241">
    <property type="entry name" value="Methyltransf_11"/>
    <property type="match status" value="1"/>
</dbReference>
<keyword evidence="9" id="KW-1185">Reference proteome</keyword>
<dbReference type="InterPro" id="IPR051052">
    <property type="entry name" value="Diverse_substrate_MTase"/>
</dbReference>
<dbReference type="EMBL" id="QHJG01000031">
    <property type="protein sequence ID" value="PWY54582.1"/>
    <property type="molecule type" value="Genomic_DNA"/>
</dbReference>
<dbReference type="EMBL" id="QHJG01000017">
    <property type="protein sequence ID" value="PWY55518.1"/>
    <property type="molecule type" value="Genomic_DNA"/>
</dbReference>
<evidence type="ECO:0000313" key="7">
    <source>
        <dbReference type="EMBL" id="RUR21474.1"/>
    </source>
</evidence>
<dbReference type="Proteomes" id="UP000247152">
    <property type="component" value="Unassembled WGS sequence"/>
</dbReference>
<dbReference type="GO" id="GO:0032259">
    <property type="term" value="P:methylation"/>
    <property type="evidence" value="ECO:0007669"/>
    <property type="project" value="UniProtKB-KW"/>
</dbReference>
<proteinExistence type="inferred from homology"/>
<keyword evidence="2 7" id="KW-0489">Methyltransferase</keyword>
<dbReference type="EMBL" id="RZGX01000016">
    <property type="protein sequence ID" value="RUR21474.1"/>
    <property type="molecule type" value="Genomic_DNA"/>
</dbReference>
<comment type="caution">
    <text evidence="5">The sequence shown here is derived from an EMBL/GenBank/DDBJ whole genome shotgun (WGS) entry which is preliminary data.</text>
</comment>
<dbReference type="PANTHER" id="PTHR44942">
    <property type="entry name" value="METHYLTRANSF_11 DOMAIN-CONTAINING PROTEIN"/>
    <property type="match status" value="1"/>
</dbReference>
<dbReference type="Gene3D" id="3.40.50.150">
    <property type="entry name" value="Vaccinia Virus protein VP39"/>
    <property type="match status" value="1"/>
</dbReference>
<accession>A0A317U268</accession>
<dbReference type="RefSeq" id="WP_110142775.1">
    <property type="nucleotide sequence ID" value="NZ_QHJG01000017.1"/>
</dbReference>